<gene>
    <name evidence="2" type="ORF">Mgra_00001646</name>
</gene>
<reference evidence="2" key="1">
    <citation type="journal article" date="2020" name="Ecol. Evol.">
        <title>Genome structure and content of the rice root-knot nematode (Meloidogyne graminicola).</title>
        <authorList>
            <person name="Phan N.T."/>
            <person name="Danchin E.G.J."/>
            <person name="Klopp C."/>
            <person name="Perfus-Barbeoch L."/>
            <person name="Kozlowski D.K."/>
            <person name="Koutsovoulos G.D."/>
            <person name="Lopez-Roques C."/>
            <person name="Bouchez O."/>
            <person name="Zahm M."/>
            <person name="Besnard G."/>
            <person name="Bellafiore S."/>
        </authorList>
    </citation>
    <scope>NUCLEOTIDE SEQUENCE</scope>
    <source>
        <strain evidence="2">VN-18</strain>
    </source>
</reference>
<keyword evidence="1" id="KW-0472">Membrane</keyword>
<organism evidence="2 3">
    <name type="scientific">Meloidogyne graminicola</name>
    <dbReference type="NCBI Taxonomy" id="189291"/>
    <lineage>
        <taxon>Eukaryota</taxon>
        <taxon>Metazoa</taxon>
        <taxon>Ecdysozoa</taxon>
        <taxon>Nematoda</taxon>
        <taxon>Chromadorea</taxon>
        <taxon>Rhabditida</taxon>
        <taxon>Tylenchina</taxon>
        <taxon>Tylenchomorpha</taxon>
        <taxon>Tylenchoidea</taxon>
        <taxon>Meloidogynidae</taxon>
        <taxon>Meloidogyninae</taxon>
        <taxon>Meloidogyne</taxon>
    </lineage>
</organism>
<name>A0A8T0A012_9BILA</name>
<dbReference type="AlphaFoldDB" id="A0A8T0A012"/>
<feature type="transmembrane region" description="Helical" evidence="1">
    <location>
        <begin position="12"/>
        <end position="31"/>
    </location>
</feature>
<dbReference type="EMBL" id="JABEBT010000009">
    <property type="protein sequence ID" value="KAF7638838.1"/>
    <property type="molecule type" value="Genomic_DNA"/>
</dbReference>
<sequence>MNKNYFLLNFNLILHFLFFINSTTFLLFYLINSVFTEENNNNSTLLITQALELAKGGQKRVERIEQMMNSSFQQNEQFLLKGNEALNKLVNEEEEKNILV</sequence>
<dbReference type="Proteomes" id="UP000605970">
    <property type="component" value="Unassembled WGS sequence"/>
</dbReference>
<keyword evidence="1" id="KW-0812">Transmembrane</keyword>
<comment type="caution">
    <text evidence="2">The sequence shown here is derived from an EMBL/GenBank/DDBJ whole genome shotgun (WGS) entry which is preliminary data.</text>
</comment>
<dbReference type="OrthoDB" id="5899978at2759"/>
<evidence type="ECO:0000256" key="1">
    <source>
        <dbReference type="SAM" id="Phobius"/>
    </source>
</evidence>
<protein>
    <submittedName>
        <fullName evidence="2">Uncharacterized protein</fullName>
    </submittedName>
</protein>
<evidence type="ECO:0000313" key="3">
    <source>
        <dbReference type="Proteomes" id="UP000605970"/>
    </source>
</evidence>
<accession>A0A8T0A012</accession>
<proteinExistence type="predicted"/>
<feature type="non-terminal residue" evidence="2">
    <location>
        <position position="100"/>
    </location>
</feature>
<evidence type="ECO:0000313" key="2">
    <source>
        <dbReference type="EMBL" id="KAF7638838.1"/>
    </source>
</evidence>
<keyword evidence="1" id="KW-1133">Transmembrane helix</keyword>
<keyword evidence="3" id="KW-1185">Reference proteome</keyword>